<gene>
    <name evidence="14" type="ORF">niasHT_007533</name>
</gene>
<evidence type="ECO:0000256" key="2">
    <source>
        <dbReference type="ARBA" id="ARBA00012513"/>
    </source>
</evidence>
<evidence type="ECO:0000256" key="6">
    <source>
        <dbReference type="ARBA" id="ARBA00022741"/>
    </source>
</evidence>
<dbReference type="InterPro" id="IPR051138">
    <property type="entry name" value="PIM_Ser/Thr_kinase"/>
</dbReference>
<dbReference type="PROSITE" id="PS50011">
    <property type="entry name" value="PROTEIN_KINASE_DOM"/>
    <property type="match status" value="1"/>
</dbReference>
<feature type="compositionally biased region" description="Acidic residues" evidence="12">
    <location>
        <begin position="651"/>
        <end position="660"/>
    </location>
</feature>
<dbReference type="Pfam" id="PF00069">
    <property type="entry name" value="Pkinase"/>
    <property type="match status" value="1"/>
</dbReference>
<evidence type="ECO:0000256" key="7">
    <source>
        <dbReference type="ARBA" id="ARBA00022777"/>
    </source>
</evidence>
<keyword evidence="5" id="KW-0808">Transferase</keyword>
<feature type="domain" description="Protein kinase" evidence="13">
    <location>
        <begin position="37"/>
        <end position="278"/>
    </location>
</feature>
<evidence type="ECO:0000313" key="14">
    <source>
        <dbReference type="EMBL" id="KAL3117130.1"/>
    </source>
</evidence>
<feature type="compositionally biased region" description="Basic and acidic residues" evidence="12">
    <location>
        <begin position="661"/>
        <end position="674"/>
    </location>
</feature>
<comment type="catalytic activity">
    <reaction evidence="10">
        <text>L-threonyl-[protein] + ATP = O-phospho-L-threonyl-[protein] + ADP + H(+)</text>
        <dbReference type="Rhea" id="RHEA:46608"/>
        <dbReference type="Rhea" id="RHEA-COMP:11060"/>
        <dbReference type="Rhea" id="RHEA-COMP:11605"/>
        <dbReference type="ChEBI" id="CHEBI:15378"/>
        <dbReference type="ChEBI" id="CHEBI:30013"/>
        <dbReference type="ChEBI" id="CHEBI:30616"/>
        <dbReference type="ChEBI" id="CHEBI:61977"/>
        <dbReference type="ChEBI" id="CHEBI:456216"/>
        <dbReference type="EC" id="2.7.11.1"/>
    </reaction>
</comment>
<comment type="catalytic activity">
    <reaction evidence="11">
        <text>L-seryl-[protein] + ATP = O-phospho-L-seryl-[protein] + ADP + H(+)</text>
        <dbReference type="Rhea" id="RHEA:17989"/>
        <dbReference type="Rhea" id="RHEA-COMP:9863"/>
        <dbReference type="Rhea" id="RHEA-COMP:11604"/>
        <dbReference type="ChEBI" id="CHEBI:15378"/>
        <dbReference type="ChEBI" id="CHEBI:29999"/>
        <dbReference type="ChEBI" id="CHEBI:30616"/>
        <dbReference type="ChEBI" id="CHEBI:83421"/>
        <dbReference type="ChEBI" id="CHEBI:456216"/>
        <dbReference type="EC" id="2.7.11.1"/>
    </reaction>
</comment>
<evidence type="ECO:0000256" key="12">
    <source>
        <dbReference type="SAM" id="MobiDB-lite"/>
    </source>
</evidence>
<dbReference type="EMBL" id="JBICBT010000334">
    <property type="protein sequence ID" value="KAL3117130.1"/>
    <property type="molecule type" value="Genomic_DNA"/>
</dbReference>
<dbReference type="GO" id="GO:0030430">
    <property type="term" value="C:host cell cytoplasm"/>
    <property type="evidence" value="ECO:0007669"/>
    <property type="project" value="UniProtKB-SubCell"/>
</dbReference>
<evidence type="ECO:0000256" key="4">
    <source>
        <dbReference type="ARBA" id="ARBA00022527"/>
    </source>
</evidence>
<dbReference type="PANTHER" id="PTHR22984">
    <property type="entry name" value="SERINE/THREONINE-PROTEIN KINASE PIM"/>
    <property type="match status" value="1"/>
</dbReference>
<feature type="compositionally biased region" description="Basic and acidic residues" evidence="12">
    <location>
        <begin position="716"/>
        <end position="728"/>
    </location>
</feature>
<evidence type="ECO:0000259" key="13">
    <source>
        <dbReference type="PROSITE" id="PS50011"/>
    </source>
</evidence>
<evidence type="ECO:0000256" key="11">
    <source>
        <dbReference type="ARBA" id="ARBA00048679"/>
    </source>
</evidence>
<keyword evidence="15" id="KW-1185">Reference proteome</keyword>
<evidence type="ECO:0000313" key="15">
    <source>
        <dbReference type="Proteomes" id="UP001620626"/>
    </source>
</evidence>
<feature type="compositionally biased region" description="Acidic residues" evidence="12">
    <location>
        <begin position="617"/>
        <end position="629"/>
    </location>
</feature>
<dbReference type="EC" id="2.7.11.1" evidence="2"/>
<feature type="compositionally biased region" description="Basic and acidic residues" evidence="12">
    <location>
        <begin position="690"/>
        <end position="709"/>
    </location>
</feature>
<proteinExistence type="predicted"/>
<evidence type="ECO:0000256" key="9">
    <source>
        <dbReference type="ARBA" id="ARBA00023200"/>
    </source>
</evidence>
<keyword evidence="6" id="KW-0547">Nucleotide-binding</keyword>
<keyword evidence="7" id="KW-0418">Kinase</keyword>
<dbReference type="InterPro" id="IPR000719">
    <property type="entry name" value="Prot_kinase_dom"/>
</dbReference>
<reference evidence="14 15" key="1">
    <citation type="submission" date="2024-10" db="EMBL/GenBank/DDBJ databases">
        <authorList>
            <person name="Kim D."/>
        </authorList>
    </citation>
    <scope>NUCLEOTIDE SEQUENCE [LARGE SCALE GENOMIC DNA]</scope>
    <source>
        <strain evidence="14">BH-2024</strain>
    </source>
</reference>
<dbReference type="AlphaFoldDB" id="A0ABD2LR45"/>
<evidence type="ECO:0000256" key="8">
    <source>
        <dbReference type="ARBA" id="ARBA00022840"/>
    </source>
</evidence>
<dbReference type="GO" id="GO:0004674">
    <property type="term" value="F:protein serine/threonine kinase activity"/>
    <property type="evidence" value="ECO:0007669"/>
    <property type="project" value="UniProtKB-KW"/>
</dbReference>
<dbReference type="SMART" id="SM00220">
    <property type="entry name" value="S_TKc"/>
    <property type="match status" value="1"/>
</dbReference>
<dbReference type="Gene3D" id="1.10.510.10">
    <property type="entry name" value="Transferase(Phosphotransferase) domain 1"/>
    <property type="match status" value="1"/>
</dbReference>
<keyword evidence="8" id="KW-0067">ATP-binding</keyword>
<dbReference type="GO" id="GO:0005524">
    <property type="term" value="F:ATP binding"/>
    <property type="evidence" value="ECO:0007669"/>
    <property type="project" value="UniProtKB-KW"/>
</dbReference>
<name>A0ABD2LR45_9BILA</name>
<evidence type="ECO:0000256" key="5">
    <source>
        <dbReference type="ARBA" id="ARBA00022679"/>
    </source>
</evidence>
<dbReference type="SUPFAM" id="SSF56112">
    <property type="entry name" value="Protein kinase-like (PK-like)"/>
    <property type="match status" value="1"/>
</dbReference>
<keyword evidence="4" id="KW-0723">Serine/threonine-protein kinase</keyword>
<sequence>MGFLLKKVLDVSICLFNHCGCLRHDKEHTLREFHRQYRVCGEIGSGGFGRVYKVSLSFLIPSVNGWTMAERRIIPTEICFIEECQDVQGVVRLIGWFASRRGFLIVMERPANFMDLFDLINTFGWLEERMARGLFVQIVDTVVELYKKHSVIHRDIKDENVVVDLDSGTVWLVDFGAAELLERAKKQRFQGTLSYSPPEVFKRDCFYPLEGTVWSLGILLYLLVVGKPPFRNELQICTGKLRFPRNVSSECRAIIRRCLCPSPEGRVSLEELQQSEWIRNNETTDTFFATFEAQWKKRKRYGSLNSNGVYALSDDGAGDDDEDCSYRTEAGAVPGPLTIPPFFCGISGAHRSTTTTNSLFVEQNSSYSEEVEENAAVERNEQNSTPELAAADTRSSPSSSLAISDIGFETAPEYDEWKYVSFSSSNSMALEICNNSETPQHQNFPRENQSSLLDHRNSSLDFQNDTFGRRDCAPSIPMPFVRFGICATQSDMASASFCSFSSSSDGEARRNSFTSDDSFNSSTTYFSANSLENFGEMSPSNQLLMDKIEKNEDDDDEKTLRTEQPNILMEWRRETSEEEEEEEWDETIRENIGNWVEKRAEKEQEEIGEDEHFGKDDELEEREEEEENEQQTKRSDEQWVELVEDGKDDSFEWSELAEGDELLKDGQLHERNDELLEEDGPSSTFSPSWEKWENEETDKSLSKRKGGDRYRRRRNEAKTEEATKFDGQRRRRLTSPPVIAQNCDY</sequence>
<feature type="region of interest" description="Disordered" evidence="12">
    <location>
        <begin position="364"/>
        <end position="396"/>
    </location>
</feature>
<dbReference type="PANTHER" id="PTHR22984:SF25">
    <property type="entry name" value="PROTEIN KINASE DOMAIN-CONTAINING PROTEIN"/>
    <property type="match status" value="1"/>
</dbReference>
<protein>
    <recommendedName>
        <fullName evidence="3">Serine/threonine-protein kinase 1</fullName>
        <ecNumber evidence="2">2.7.11.1</ecNumber>
    </recommendedName>
</protein>
<dbReference type="Proteomes" id="UP001620626">
    <property type="component" value="Unassembled WGS sequence"/>
</dbReference>
<dbReference type="PROSITE" id="PS00108">
    <property type="entry name" value="PROTEIN_KINASE_ST"/>
    <property type="match status" value="1"/>
</dbReference>
<organism evidence="14 15">
    <name type="scientific">Heterodera trifolii</name>
    <dbReference type="NCBI Taxonomy" id="157864"/>
    <lineage>
        <taxon>Eukaryota</taxon>
        <taxon>Metazoa</taxon>
        <taxon>Ecdysozoa</taxon>
        <taxon>Nematoda</taxon>
        <taxon>Chromadorea</taxon>
        <taxon>Rhabditida</taxon>
        <taxon>Tylenchina</taxon>
        <taxon>Tylenchomorpha</taxon>
        <taxon>Tylenchoidea</taxon>
        <taxon>Heteroderidae</taxon>
        <taxon>Heteroderinae</taxon>
        <taxon>Heterodera</taxon>
    </lineage>
</organism>
<dbReference type="Gene3D" id="3.30.200.20">
    <property type="entry name" value="Phosphorylase Kinase, domain 1"/>
    <property type="match status" value="1"/>
</dbReference>
<feature type="region of interest" description="Disordered" evidence="12">
    <location>
        <begin position="550"/>
        <end position="745"/>
    </location>
</feature>
<dbReference type="InterPro" id="IPR011009">
    <property type="entry name" value="Kinase-like_dom_sf"/>
</dbReference>
<comment type="caution">
    <text evidence="14">The sequence shown here is derived from an EMBL/GenBank/DDBJ whole genome shotgun (WGS) entry which is preliminary data.</text>
</comment>
<dbReference type="InterPro" id="IPR008271">
    <property type="entry name" value="Ser/Thr_kinase_AS"/>
</dbReference>
<feature type="compositionally biased region" description="Acidic residues" evidence="12">
    <location>
        <begin position="576"/>
        <end position="585"/>
    </location>
</feature>
<evidence type="ECO:0000256" key="1">
    <source>
        <dbReference type="ARBA" id="ARBA00004192"/>
    </source>
</evidence>
<keyword evidence="9" id="KW-1035">Host cytoplasm</keyword>
<evidence type="ECO:0000256" key="10">
    <source>
        <dbReference type="ARBA" id="ARBA00047899"/>
    </source>
</evidence>
<comment type="subcellular location">
    <subcellularLocation>
        <location evidence="1">Host cytoplasm</location>
    </subcellularLocation>
</comment>
<evidence type="ECO:0000256" key="3">
    <source>
        <dbReference type="ARBA" id="ARBA00016885"/>
    </source>
</evidence>
<accession>A0ABD2LR45</accession>